<dbReference type="SUPFAM" id="SSF48264">
    <property type="entry name" value="Cytochrome P450"/>
    <property type="match status" value="1"/>
</dbReference>
<keyword evidence="4" id="KW-0812">Transmembrane</keyword>
<evidence type="ECO:0000256" key="5">
    <source>
        <dbReference type="ARBA" id="ARBA00022723"/>
    </source>
</evidence>
<dbReference type="EMBL" id="CM018041">
    <property type="protein sequence ID" value="KAA8533429.1"/>
    <property type="molecule type" value="Genomic_DNA"/>
</dbReference>
<evidence type="ECO:0000256" key="4">
    <source>
        <dbReference type="ARBA" id="ARBA00022692"/>
    </source>
</evidence>
<keyword evidence="5" id="KW-0479">Metal-binding</keyword>
<keyword evidence="6" id="KW-1133">Transmembrane helix</keyword>
<dbReference type="GO" id="GO:0020037">
    <property type="term" value="F:heme binding"/>
    <property type="evidence" value="ECO:0007669"/>
    <property type="project" value="InterPro"/>
</dbReference>
<dbReference type="AlphaFoldDB" id="A0A5J5ASY0"/>
<accession>A0A5J5ASY0</accession>
<keyword evidence="8" id="KW-0408">Iron</keyword>
<comment type="subcellular location">
    <subcellularLocation>
        <location evidence="1">Membrane</location>
    </subcellularLocation>
</comment>
<keyword evidence="10" id="KW-0472">Membrane</keyword>
<comment type="similarity">
    <text evidence="2">Belongs to the cytochrome P450 family.</text>
</comment>
<proteinExistence type="inferred from homology"/>
<evidence type="ECO:0000256" key="7">
    <source>
        <dbReference type="ARBA" id="ARBA00023002"/>
    </source>
</evidence>
<evidence type="ECO:0000313" key="11">
    <source>
        <dbReference type="EMBL" id="KAA8533429.1"/>
    </source>
</evidence>
<dbReference type="GO" id="GO:0016020">
    <property type="term" value="C:membrane"/>
    <property type="evidence" value="ECO:0007669"/>
    <property type="project" value="UniProtKB-SubCell"/>
</dbReference>
<dbReference type="GO" id="GO:0016705">
    <property type="term" value="F:oxidoreductase activity, acting on paired donors, with incorporation or reduction of molecular oxygen"/>
    <property type="evidence" value="ECO:0007669"/>
    <property type="project" value="InterPro"/>
</dbReference>
<dbReference type="PANTHER" id="PTHR24282:SF255">
    <property type="entry name" value="CYTOCHROME P450 72A11-RELATED"/>
    <property type="match status" value="1"/>
</dbReference>
<dbReference type="PANTHER" id="PTHR24282">
    <property type="entry name" value="CYTOCHROME P450 FAMILY MEMBER"/>
    <property type="match status" value="1"/>
</dbReference>
<gene>
    <name evidence="11" type="ORF">F0562_031137</name>
</gene>
<keyword evidence="3" id="KW-0349">Heme</keyword>
<keyword evidence="12" id="KW-1185">Reference proteome</keyword>
<evidence type="ECO:0000256" key="10">
    <source>
        <dbReference type="ARBA" id="ARBA00023136"/>
    </source>
</evidence>
<protein>
    <submittedName>
        <fullName evidence="11">Uncharacterized protein</fullName>
    </submittedName>
</protein>
<dbReference type="GO" id="GO:0004497">
    <property type="term" value="F:monooxygenase activity"/>
    <property type="evidence" value="ECO:0007669"/>
    <property type="project" value="UniProtKB-KW"/>
</dbReference>
<evidence type="ECO:0000313" key="12">
    <source>
        <dbReference type="Proteomes" id="UP000325577"/>
    </source>
</evidence>
<keyword evidence="9" id="KW-0503">Monooxygenase</keyword>
<keyword evidence="7" id="KW-0560">Oxidoreductase</keyword>
<dbReference type="Proteomes" id="UP000325577">
    <property type="component" value="Linkage Group LG18"/>
</dbReference>
<evidence type="ECO:0000256" key="8">
    <source>
        <dbReference type="ARBA" id="ARBA00023004"/>
    </source>
</evidence>
<evidence type="ECO:0000256" key="6">
    <source>
        <dbReference type="ARBA" id="ARBA00022989"/>
    </source>
</evidence>
<evidence type="ECO:0000256" key="1">
    <source>
        <dbReference type="ARBA" id="ARBA00004370"/>
    </source>
</evidence>
<dbReference type="Gene3D" id="1.20.120.990">
    <property type="entry name" value="Glycosyltransferase family 88, C-terminal domain"/>
    <property type="match status" value="1"/>
</dbReference>
<evidence type="ECO:0000256" key="3">
    <source>
        <dbReference type="ARBA" id="ARBA00022617"/>
    </source>
</evidence>
<organism evidence="11 12">
    <name type="scientific">Nyssa sinensis</name>
    <dbReference type="NCBI Taxonomy" id="561372"/>
    <lineage>
        <taxon>Eukaryota</taxon>
        <taxon>Viridiplantae</taxon>
        <taxon>Streptophyta</taxon>
        <taxon>Embryophyta</taxon>
        <taxon>Tracheophyta</taxon>
        <taxon>Spermatophyta</taxon>
        <taxon>Magnoliopsida</taxon>
        <taxon>eudicotyledons</taxon>
        <taxon>Gunneridae</taxon>
        <taxon>Pentapetalae</taxon>
        <taxon>asterids</taxon>
        <taxon>Cornales</taxon>
        <taxon>Nyssaceae</taxon>
        <taxon>Nyssa</taxon>
    </lineage>
</organism>
<evidence type="ECO:0000256" key="2">
    <source>
        <dbReference type="ARBA" id="ARBA00010617"/>
    </source>
</evidence>
<dbReference type="OrthoDB" id="1470350at2759"/>
<name>A0A5J5ASY0_9ASTE</name>
<reference evidence="11 12" key="1">
    <citation type="submission" date="2019-09" db="EMBL/GenBank/DDBJ databases">
        <title>A chromosome-level genome assembly of the Chinese tupelo Nyssa sinensis.</title>
        <authorList>
            <person name="Yang X."/>
            <person name="Kang M."/>
            <person name="Yang Y."/>
            <person name="Xiong H."/>
            <person name="Wang M."/>
            <person name="Zhang Z."/>
            <person name="Wang Z."/>
            <person name="Wu H."/>
            <person name="Ma T."/>
            <person name="Liu J."/>
            <person name="Xi Z."/>
        </authorList>
    </citation>
    <scope>NUCLEOTIDE SEQUENCE [LARGE SCALE GENOMIC DNA]</scope>
    <source>
        <strain evidence="11">J267</strain>
        <tissue evidence="11">Leaf</tissue>
    </source>
</reference>
<dbReference type="InterPro" id="IPR036396">
    <property type="entry name" value="Cyt_P450_sf"/>
</dbReference>
<sequence length="161" mass="18695">MNKEANSRPINFSLDIVPRVLPFIHKSLNQYGKNSFIWVGPIPRVNIMEPELIRDILSKHFEFQKPKGNPLTRLLATGLQILPAFYLSCSEMMSKWEKTVTTEGSCELDVWPYLETMSSDVISRTAFGSSYEEGRRIFKLQKEQAEHMIQVQRSLYIPGWR</sequence>
<dbReference type="GO" id="GO:0005506">
    <property type="term" value="F:iron ion binding"/>
    <property type="evidence" value="ECO:0007669"/>
    <property type="project" value="InterPro"/>
</dbReference>
<evidence type="ECO:0000256" key="9">
    <source>
        <dbReference type="ARBA" id="ARBA00023033"/>
    </source>
</evidence>
<dbReference type="InterPro" id="IPR050665">
    <property type="entry name" value="Cytochrome_P450_Monooxygen"/>
</dbReference>